<dbReference type="Proteomes" id="UP000018227">
    <property type="component" value="Unassembled WGS sequence"/>
</dbReference>
<organism evidence="1 2">
    <name type="scientific">Catonella morbi ATCC 51271</name>
    <dbReference type="NCBI Taxonomy" id="592026"/>
    <lineage>
        <taxon>Bacteria</taxon>
        <taxon>Bacillati</taxon>
        <taxon>Bacillota</taxon>
        <taxon>Clostridia</taxon>
        <taxon>Lachnospirales</taxon>
        <taxon>Lachnospiraceae</taxon>
        <taxon>Catonella</taxon>
    </lineage>
</organism>
<dbReference type="RefSeq" id="WP_023354526.1">
    <property type="nucleotide sequence ID" value="NZ_KI535368.1"/>
</dbReference>
<sequence length="56" mass="6072">MKTKKKVLLAFTTIIVCLIFSITTISEISKSSYTSVSIKSICADKTGDTTRGIKSI</sequence>
<evidence type="ECO:0000313" key="1">
    <source>
        <dbReference type="EMBL" id="ESL02784.1"/>
    </source>
</evidence>
<dbReference type="STRING" id="592026.GCWU0000282_001654"/>
<comment type="caution">
    <text evidence="1">The sequence shown here is derived from an EMBL/GenBank/DDBJ whole genome shotgun (WGS) entry which is preliminary data.</text>
</comment>
<name>V2XKT5_9FIRM</name>
<protein>
    <submittedName>
        <fullName evidence="1">Uncharacterized protein</fullName>
    </submittedName>
</protein>
<keyword evidence="2" id="KW-1185">Reference proteome</keyword>
<proteinExistence type="predicted"/>
<dbReference type="EMBL" id="ACIL03000013">
    <property type="protein sequence ID" value="ESL02784.1"/>
    <property type="molecule type" value="Genomic_DNA"/>
</dbReference>
<evidence type="ECO:0000313" key="2">
    <source>
        <dbReference type="Proteomes" id="UP000018227"/>
    </source>
</evidence>
<dbReference type="HOGENOM" id="CLU_3005708_0_0_9"/>
<gene>
    <name evidence="1" type="ORF">GCWU0000282_001654</name>
</gene>
<dbReference type="AlphaFoldDB" id="V2XKT5"/>
<reference evidence="1 2" key="1">
    <citation type="submission" date="2013-06" db="EMBL/GenBank/DDBJ databases">
        <authorList>
            <person name="Weinstock G."/>
            <person name="Sodergren E."/>
            <person name="Clifton S."/>
            <person name="Fulton L."/>
            <person name="Fulton B."/>
            <person name="Courtney L."/>
            <person name="Fronick C."/>
            <person name="Harrison M."/>
            <person name="Strong C."/>
            <person name="Farmer C."/>
            <person name="Delahaunty K."/>
            <person name="Markovic C."/>
            <person name="Hall O."/>
            <person name="Minx P."/>
            <person name="Tomlinson C."/>
            <person name="Mitreva M."/>
            <person name="Nelson J."/>
            <person name="Hou S."/>
            <person name="Wollam A."/>
            <person name="Pepin K.H."/>
            <person name="Johnson M."/>
            <person name="Bhonagiri V."/>
            <person name="Nash W.E."/>
            <person name="Warren W."/>
            <person name="Chinwalla A."/>
            <person name="Mardis E.R."/>
            <person name="Wilson R.K."/>
        </authorList>
    </citation>
    <scope>NUCLEOTIDE SEQUENCE [LARGE SCALE GENOMIC DNA]</scope>
    <source>
        <strain evidence="1 2">ATCC 51271</strain>
    </source>
</reference>
<accession>V2XKT5</accession>